<dbReference type="Gene3D" id="3.30.565.10">
    <property type="entry name" value="Histidine kinase-like ATPase, C-terminal domain"/>
    <property type="match status" value="1"/>
</dbReference>
<dbReference type="CDD" id="cd06225">
    <property type="entry name" value="HAMP"/>
    <property type="match status" value="1"/>
</dbReference>
<dbReference type="Pfam" id="PF08269">
    <property type="entry name" value="dCache_2"/>
    <property type="match status" value="1"/>
</dbReference>
<name>A0A1H2G8G7_9BACT</name>
<dbReference type="InterPro" id="IPR003661">
    <property type="entry name" value="HisK_dim/P_dom"/>
</dbReference>
<comment type="catalytic activity">
    <reaction evidence="1">
        <text>ATP + protein L-histidine = ADP + protein N-phospho-L-histidine.</text>
        <dbReference type="EC" id="2.7.13.3"/>
    </reaction>
</comment>
<keyword evidence="9" id="KW-1133">Transmembrane helix</keyword>
<dbReference type="AlphaFoldDB" id="A0A1H2G8G7"/>
<dbReference type="Pfam" id="PF08448">
    <property type="entry name" value="PAS_4"/>
    <property type="match status" value="1"/>
</dbReference>
<dbReference type="SMART" id="SM00086">
    <property type="entry name" value="PAC"/>
    <property type="match status" value="1"/>
</dbReference>
<dbReference type="EC" id="2.7.13.3" evidence="3"/>
<dbReference type="Gene3D" id="1.10.287.130">
    <property type="match status" value="1"/>
</dbReference>
<dbReference type="SMART" id="SM00448">
    <property type="entry name" value="REC"/>
    <property type="match status" value="1"/>
</dbReference>
<dbReference type="CDD" id="cd00156">
    <property type="entry name" value="REC"/>
    <property type="match status" value="1"/>
</dbReference>
<evidence type="ECO:0000313" key="14">
    <source>
        <dbReference type="EMBL" id="SDU15897.1"/>
    </source>
</evidence>
<dbReference type="InterPro" id="IPR013656">
    <property type="entry name" value="PAS_4"/>
</dbReference>
<dbReference type="SUPFAM" id="SSF55874">
    <property type="entry name" value="ATPase domain of HSP90 chaperone/DNA topoisomerase II/histidine kinase"/>
    <property type="match status" value="1"/>
</dbReference>
<dbReference type="InterPro" id="IPR001610">
    <property type="entry name" value="PAC"/>
</dbReference>
<dbReference type="CDD" id="cd00082">
    <property type="entry name" value="HisKA"/>
    <property type="match status" value="1"/>
</dbReference>
<organism evidence="14 15">
    <name type="scientific">Desulfobacula phenolica</name>
    <dbReference type="NCBI Taxonomy" id="90732"/>
    <lineage>
        <taxon>Bacteria</taxon>
        <taxon>Pseudomonadati</taxon>
        <taxon>Thermodesulfobacteriota</taxon>
        <taxon>Desulfobacteria</taxon>
        <taxon>Desulfobacterales</taxon>
        <taxon>Desulfobacteraceae</taxon>
        <taxon>Desulfobacula</taxon>
    </lineage>
</organism>
<dbReference type="Proteomes" id="UP000199608">
    <property type="component" value="Unassembled WGS sequence"/>
</dbReference>
<dbReference type="InterPro" id="IPR035965">
    <property type="entry name" value="PAS-like_dom_sf"/>
</dbReference>
<feature type="domain" description="Response regulatory" evidence="11">
    <location>
        <begin position="794"/>
        <end position="910"/>
    </location>
</feature>
<feature type="domain" description="HAMP" evidence="13">
    <location>
        <begin position="329"/>
        <end position="381"/>
    </location>
</feature>
<dbReference type="PROSITE" id="PS50885">
    <property type="entry name" value="HAMP"/>
    <property type="match status" value="1"/>
</dbReference>
<evidence type="ECO:0000256" key="6">
    <source>
        <dbReference type="ARBA" id="ARBA00022777"/>
    </source>
</evidence>
<feature type="transmembrane region" description="Helical" evidence="9">
    <location>
        <begin position="12"/>
        <end position="33"/>
    </location>
</feature>
<dbReference type="Pfam" id="PF00072">
    <property type="entry name" value="Response_reg"/>
    <property type="match status" value="1"/>
</dbReference>
<dbReference type="EMBL" id="FNLL01000005">
    <property type="protein sequence ID" value="SDU15897.1"/>
    <property type="molecule type" value="Genomic_DNA"/>
</dbReference>
<dbReference type="PANTHER" id="PTHR43065:SF42">
    <property type="entry name" value="TWO-COMPONENT SENSOR PPRA"/>
    <property type="match status" value="1"/>
</dbReference>
<dbReference type="PROSITE" id="PS50110">
    <property type="entry name" value="RESPONSE_REGULATORY"/>
    <property type="match status" value="1"/>
</dbReference>
<dbReference type="InterPro" id="IPR004358">
    <property type="entry name" value="Sig_transdc_His_kin-like_C"/>
</dbReference>
<evidence type="ECO:0000256" key="9">
    <source>
        <dbReference type="SAM" id="Phobius"/>
    </source>
</evidence>
<evidence type="ECO:0000256" key="8">
    <source>
        <dbReference type="SAM" id="Coils"/>
    </source>
</evidence>
<evidence type="ECO:0000256" key="5">
    <source>
        <dbReference type="ARBA" id="ARBA00022679"/>
    </source>
</evidence>
<keyword evidence="4 7" id="KW-0597">Phosphoprotein</keyword>
<dbReference type="InterPro" id="IPR036890">
    <property type="entry name" value="HATPase_C_sf"/>
</dbReference>
<evidence type="ECO:0000313" key="15">
    <source>
        <dbReference type="Proteomes" id="UP000199608"/>
    </source>
</evidence>
<protein>
    <recommendedName>
        <fullName evidence="3">histidine kinase</fullName>
        <ecNumber evidence="3">2.7.13.3</ecNumber>
    </recommendedName>
</protein>
<evidence type="ECO:0000256" key="3">
    <source>
        <dbReference type="ARBA" id="ARBA00012438"/>
    </source>
</evidence>
<reference evidence="15" key="1">
    <citation type="submission" date="2016-10" db="EMBL/GenBank/DDBJ databases">
        <authorList>
            <person name="Varghese N."/>
            <person name="Submissions S."/>
        </authorList>
    </citation>
    <scope>NUCLEOTIDE SEQUENCE [LARGE SCALE GENOMIC DNA]</scope>
    <source>
        <strain evidence="15">DSM 3384</strain>
    </source>
</reference>
<dbReference type="Pfam" id="PF02518">
    <property type="entry name" value="HATPase_c"/>
    <property type="match status" value="1"/>
</dbReference>
<dbReference type="SUPFAM" id="SSF158472">
    <property type="entry name" value="HAMP domain-like"/>
    <property type="match status" value="1"/>
</dbReference>
<evidence type="ECO:0000259" key="10">
    <source>
        <dbReference type="PROSITE" id="PS50109"/>
    </source>
</evidence>
<accession>A0A1H2G8G7</accession>
<dbReference type="PROSITE" id="PS50113">
    <property type="entry name" value="PAC"/>
    <property type="match status" value="1"/>
</dbReference>
<dbReference type="CDD" id="cd00130">
    <property type="entry name" value="PAS"/>
    <property type="match status" value="1"/>
</dbReference>
<feature type="domain" description="Histidine kinase" evidence="10">
    <location>
        <begin position="548"/>
        <end position="773"/>
    </location>
</feature>
<evidence type="ECO:0000259" key="12">
    <source>
        <dbReference type="PROSITE" id="PS50113"/>
    </source>
</evidence>
<dbReference type="SMART" id="SM00304">
    <property type="entry name" value="HAMP"/>
    <property type="match status" value="1"/>
</dbReference>
<dbReference type="NCBIfam" id="TIGR00229">
    <property type="entry name" value="sensory_box"/>
    <property type="match status" value="1"/>
</dbReference>
<feature type="transmembrane region" description="Helical" evidence="9">
    <location>
        <begin position="308"/>
        <end position="327"/>
    </location>
</feature>
<keyword evidence="9" id="KW-0472">Membrane</keyword>
<evidence type="ECO:0000256" key="4">
    <source>
        <dbReference type="ARBA" id="ARBA00022553"/>
    </source>
</evidence>
<evidence type="ECO:0000256" key="7">
    <source>
        <dbReference type="PROSITE-ProRule" id="PRU00169"/>
    </source>
</evidence>
<dbReference type="InterPro" id="IPR000700">
    <property type="entry name" value="PAS-assoc_C"/>
</dbReference>
<keyword evidence="8" id="KW-0175">Coiled coil</keyword>
<dbReference type="InterPro" id="IPR005467">
    <property type="entry name" value="His_kinase_dom"/>
</dbReference>
<feature type="coiled-coil region" evidence="8">
    <location>
        <begin position="373"/>
        <end position="410"/>
    </location>
</feature>
<dbReference type="InterPro" id="IPR004010">
    <property type="entry name" value="Double_Cache_2"/>
</dbReference>
<dbReference type="InterPro" id="IPR011006">
    <property type="entry name" value="CheY-like_superfamily"/>
</dbReference>
<feature type="domain" description="PAC" evidence="12">
    <location>
        <begin position="476"/>
        <end position="528"/>
    </location>
</feature>
<dbReference type="Gene3D" id="3.40.50.2300">
    <property type="match status" value="1"/>
</dbReference>
<dbReference type="RefSeq" id="WP_092233184.1">
    <property type="nucleotide sequence ID" value="NZ_FNLL01000005.1"/>
</dbReference>
<dbReference type="SUPFAM" id="SSF52172">
    <property type="entry name" value="CheY-like"/>
    <property type="match status" value="1"/>
</dbReference>
<dbReference type="InterPro" id="IPR001789">
    <property type="entry name" value="Sig_transdc_resp-reg_receiver"/>
</dbReference>
<gene>
    <name evidence="14" type="ORF">SAMN04487931_10561</name>
</gene>
<feature type="modified residue" description="4-aspartylphosphate" evidence="7">
    <location>
        <position position="845"/>
    </location>
</feature>
<comment type="subcellular location">
    <subcellularLocation>
        <location evidence="2">Membrane</location>
    </subcellularLocation>
</comment>
<dbReference type="Gene3D" id="3.30.450.20">
    <property type="entry name" value="PAS domain"/>
    <property type="match status" value="3"/>
</dbReference>
<evidence type="ECO:0000256" key="1">
    <source>
        <dbReference type="ARBA" id="ARBA00000085"/>
    </source>
</evidence>
<dbReference type="InterPro" id="IPR003660">
    <property type="entry name" value="HAMP_dom"/>
</dbReference>
<dbReference type="SUPFAM" id="SSF55785">
    <property type="entry name" value="PYP-like sensor domain (PAS domain)"/>
    <property type="match status" value="1"/>
</dbReference>
<dbReference type="SMART" id="SM00091">
    <property type="entry name" value="PAS"/>
    <property type="match status" value="1"/>
</dbReference>
<evidence type="ECO:0000256" key="2">
    <source>
        <dbReference type="ARBA" id="ARBA00004370"/>
    </source>
</evidence>
<dbReference type="PRINTS" id="PR00344">
    <property type="entry name" value="BCTRLSENSOR"/>
</dbReference>
<dbReference type="CDD" id="cd12912">
    <property type="entry name" value="PDC2_MCP_like"/>
    <property type="match status" value="2"/>
</dbReference>
<proteinExistence type="predicted"/>
<dbReference type="Pfam" id="PF00512">
    <property type="entry name" value="HisKA"/>
    <property type="match status" value="1"/>
</dbReference>
<keyword evidence="6" id="KW-0418">Kinase</keyword>
<keyword evidence="9" id="KW-0812">Transmembrane</keyword>
<dbReference type="SMART" id="SM00387">
    <property type="entry name" value="HATPase_c"/>
    <property type="match status" value="1"/>
</dbReference>
<dbReference type="PANTHER" id="PTHR43065">
    <property type="entry name" value="SENSOR HISTIDINE KINASE"/>
    <property type="match status" value="1"/>
</dbReference>
<keyword evidence="15" id="KW-1185">Reference proteome</keyword>
<dbReference type="SMART" id="SM00388">
    <property type="entry name" value="HisKA"/>
    <property type="match status" value="1"/>
</dbReference>
<dbReference type="InterPro" id="IPR000014">
    <property type="entry name" value="PAS"/>
</dbReference>
<dbReference type="GO" id="GO:0016020">
    <property type="term" value="C:membrane"/>
    <property type="evidence" value="ECO:0007669"/>
    <property type="project" value="UniProtKB-SubCell"/>
</dbReference>
<dbReference type="InterPro" id="IPR003594">
    <property type="entry name" value="HATPase_dom"/>
</dbReference>
<evidence type="ECO:0000259" key="13">
    <source>
        <dbReference type="PROSITE" id="PS50885"/>
    </source>
</evidence>
<dbReference type="SUPFAM" id="SSF47384">
    <property type="entry name" value="Homodimeric domain of signal transducing histidine kinase"/>
    <property type="match status" value="1"/>
</dbReference>
<sequence length="914" mass="104109">MIDANFKYRNRLLFAFLIVFVPLILISSTIAYYQVKKILQTNIEKELQDTTLSLLNLIQTSAALSIKNRLHAIADKNLDIARYYYGKYQSGLLSRSETIKIIKEIFLSQSVGMKGYIYCINSKGIITVHPNEKISNKNFSELEFIRQQIQIKRGYLEYDIKKEGESNKQSKALYMVYFEPFDWIISASSYREEFSSFLNIDDFRNSILSFKSGETGYAFVLSEEGDVVVHPTMQGINLLRQSAYSNEFFKQILKEKNGKIRYFWKNPHELKPREKITIFKYLPEYKWIVASSSYVEEVFSPLSTFRNFLVVFMILIILSSVWITYLISTSVTKPLVSLMDTLDQGARGDFSVRMDDDAPYEFGRLARQFNSFMDQLEQNQEKIKTEIKKNKEARAVIEEYDLRLRSLFNQSFQYTGLLSPLGMLEEVNQSSLDFVGCTADDVMGKPFWQTPWWRHDPKVRQQVKAAVERAAKGDFIRFEITNISKDDQIRNIDTTIKPVLNSLGDVAFMIVEGRDITAYKLAAQETKTLAVRLEKAQKMEAIGTLAGGIAHDFNNILSGILGYSELAQLNLDSPAKAKKYIELIVKGAQRAAGLTRQILTFSRQSQTEPEKYPLNLYLVVKEALKLLRSSIPTSIKISENIVSKAKVLADSVQMHQLIMNLCTNAYHAIGENKGVLTVQLQEVEISKDKDVFDHIITKGRYLELEITDTGLGMDEKILLKAFDPYFTTKEVGKGTGFGLSMVHAIVESHGGYIKVESTEGQGTSFRIYLPLIDQETDFDFCGKEEKVLKRGVEKIMIVDDEENIRLIGQAFLTGCGYSVDTFENGIKAFEAFEKDPDQFDLIVTDMTMPGMTGDELAKKVFNLRKDMPIILCTGYSETVSEAKALEMGIRKYVQKPVANKELAVLIREILDLKV</sequence>
<keyword evidence="5" id="KW-0808">Transferase</keyword>
<dbReference type="PROSITE" id="PS50109">
    <property type="entry name" value="HIS_KIN"/>
    <property type="match status" value="1"/>
</dbReference>
<dbReference type="Gene3D" id="6.10.340.10">
    <property type="match status" value="1"/>
</dbReference>
<dbReference type="Pfam" id="PF00672">
    <property type="entry name" value="HAMP"/>
    <property type="match status" value="1"/>
</dbReference>
<dbReference type="InterPro" id="IPR036097">
    <property type="entry name" value="HisK_dim/P_sf"/>
</dbReference>
<dbReference type="GO" id="GO:0000155">
    <property type="term" value="F:phosphorelay sensor kinase activity"/>
    <property type="evidence" value="ECO:0007669"/>
    <property type="project" value="InterPro"/>
</dbReference>
<evidence type="ECO:0000259" key="11">
    <source>
        <dbReference type="PROSITE" id="PS50110"/>
    </source>
</evidence>